<evidence type="ECO:0000313" key="1">
    <source>
        <dbReference type="EMBL" id="MSS63698.1"/>
    </source>
</evidence>
<dbReference type="RefSeq" id="WP_154519110.1">
    <property type="nucleotide sequence ID" value="NZ_VUMT01000009.1"/>
</dbReference>
<proteinExistence type="predicted"/>
<protein>
    <submittedName>
        <fullName evidence="1">Uncharacterized protein</fullName>
    </submittedName>
</protein>
<dbReference type="AlphaFoldDB" id="A0A6L5XZR4"/>
<gene>
    <name evidence="1" type="ORF">FYJ58_07380</name>
</gene>
<dbReference type="Proteomes" id="UP000482209">
    <property type="component" value="Unassembled WGS sequence"/>
</dbReference>
<accession>A0A6L5XZR4</accession>
<sequence>MKKSDLKDFMIVETGYDNEKLIVMAGKVVDDELNGYSLDDFTDELVNKIHKPESISKVYESVSLRYPFELNIEKIFSEQKPQIIWERKPTKVSKQLLNNMSKKQMEKYIQGIIYPCVIVD</sequence>
<reference evidence="1 2" key="1">
    <citation type="submission" date="2019-08" db="EMBL/GenBank/DDBJ databases">
        <title>In-depth cultivation of the pig gut microbiome towards novel bacterial diversity and tailored functional studies.</title>
        <authorList>
            <person name="Wylensek D."/>
            <person name="Hitch T.C.A."/>
            <person name="Clavel T."/>
        </authorList>
    </citation>
    <scope>NUCLEOTIDE SEQUENCE [LARGE SCALE GENOMIC DNA]</scope>
    <source>
        <strain evidence="1 2">WCA-693-APC-MOT-I</strain>
    </source>
</reference>
<name>A0A6L5XZR4_9FIRM</name>
<organism evidence="1 2">
    <name type="scientific">Velocimicrobium porci</name>
    <dbReference type="NCBI Taxonomy" id="2606634"/>
    <lineage>
        <taxon>Bacteria</taxon>
        <taxon>Bacillati</taxon>
        <taxon>Bacillota</taxon>
        <taxon>Clostridia</taxon>
        <taxon>Lachnospirales</taxon>
        <taxon>Lachnospiraceae</taxon>
        <taxon>Velocimicrobium</taxon>
    </lineage>
</organism>
<dbReference type="EMBL" id="VUMT01000009">
    <property type="protein sequence ID" value="MSS63698.1"/>
    <property type="molecule type" value="Genomic_DNA"/>
</dbReference>
<keyword evidence="2" id="KW-1185">Reference proteome</keyword>
<evidence type="ECO:0000313" key="2">
    <source>
        <dbReference type="Proteomes" id="UP000482209"/>
    </source>
</evidence>
<comment type="caution">
    <text evidence="1">The sequence shown here is derived from an EMBL/GenBank/DDBJ whole genome shotgun (WGS) entry which is preliminary data.</text>
</comment>